<dbReference type="RefSeq" id="WP_102134631.1">
    <property type="nucleotide sequence ID" value="NZ_LKAJ02000001.1"/>
</dbReference>
<keyword evidence="7" id="KW-1185">Reference proteome</keyword>
<gene>
    <name evidence="5" type="primary">aapJ</name>
    <name evidence="6" type="ORF">HT99x_003690</name>
    <name evidence="5" type="ORF">HT99x_00981</name>
</gene>
<reference evidence="6" key="3">
    <citation type="submission" date="2021-06" db="EMBL/GenBank/DDBJ databases">
        <title>Genomic Description and Analysis of Intracellular Bacteria, Candidatus Berkiella cookevillensis and Candidatus Berkiella aquae.</title>
        <authorList>
            <person name="Kidane D.T."/>
            <person name="Mehari Y.T."/>
            <person name="Rice F.C."/>
            <person name="Arivett B.A."/>
            <person name="Farone A.L."/>
            <person name="Berk S.G."/>
            <person name="Farone M.B."/>
        </authorList>
    </citation>
    <scope>NUCLEOTIDE SEQUENCE</scope>
    <source>
        <strain evidence="6">HT99</strain>
    </source>
</reference>
<dbReference type="OrthoDB" id="9777941at2"/>
<dbReference type="PANTHER" id="PTHR30085">
    <property type="entry name" value="AMINO ACID ABC TRANSPORTER PERMEASE"/>
    <property type="match status" value="1"/>
</dbReference>
<evidence type="ECO:0000256" key="3">
    <source>
        <dbReference type="ARBA" id="ARBA00022729"/>
    </source>
</evidence>
<feature type="domain" description="Solute-binding protein family 3/N-terminal" evidence="4">
    <location>
        <begin position="26"/>
        <end position="255"/>
    </location>
</feature>
<dbReference type="InterPro" id="IPR051455">
    <property type="entry name" value="Bact_solute-bind_prot3"/>
</dbReference>
<reference evidence="6" key="2">
    <citation type="journal article" date="2016" name="Genome Announc.">
        <title>Draft Genome Sequences of Two Novel Amoeba-Resistant Intranuclear Bacteria, 'Candidatus Berkiella cookevillensis' and 'Candidatus Berkiella aquae'.</title>
        <authorList>
            <person name="Mehari Y.T."/>
            <person name="Arivett B.A."/>
            <person name="Farone A.L."/>
            <person name="Gunderson J.H."/>
            <person name="Farone M.B."/>
        </authorList>
    </citation>
    <scope>NUCLEOTIDE SEQUENCE</scope>
    <source>
        <strain evidence="6">HT99</strain>
    </source>
</reference>
<accession>A0A0Q9YM21</accession>
<name>A0A0Q9YM21_9GAMM</name>
<evidence type="ECO:0000256" key="1">
    <source>
        <dbReference type="ARBA" id="ARBA00010333"/>
    </source>
</evidence>
<dbReference type="Proteomes" id="UP000051497">
    <property type="component" value="Unassembled WGS sequence"/>
</dbReference>
<dbReference type="CDD" id="cd13692">
    <property type="entry name" value="PBP2_BztA"/>
    <property type="match status" value="1"/>
</dbReference>
<comment type="similarity">
    <text evidence="1">Belongs to the bacterial solute-binding protein 3 family.</text>
</comment>
<evidence type="ECO:0000259" key="4">
    <source>
        <dbReference type="SMART" id="SM00062"/>
    </source>
</evidence>
<dbReference type="STRING" id="295108.HT99x_00981"/>
<evidence type="ECO:0000313" key="7">
    <source>
        <dbReference type="Proteomes" id="UP000051497"/>
    </source>
</evidence>
<sequence>MLIFEVQAQPKTVQGGTLQHVQQRGYLTCGVSQGLAGFSTVDDQGHWQGLDVDFCRAVAAATLGDANKVKFVPLSAKQRFTALQSGDIDLLSRNTTWTYLRDTSLGLNFIGIIYYDSQGFIVRKSSKINSAAELDGAIICTNAGTTTELNITDYFKSKGLKFQVLTFEKSDETLAAYEMGRCDAYSTDMSGLAAEQLKLSDASAHIILPEKISKEPFSPMVRQGDDHWNEIVRWTLYALIDAEEMNINQNNVKEKYLNDKNIQVERILGKQPNFANKIGLKEDWVYQVILQVGNYGEIFERNIGQNSPLKIERGLNALWDRGGILYAPPFR</sequence>
<protein>
    <submittedName>
        <fullName evidence="6">Amino acid ABC transporter substrate-binding protein</fullName>
    </submittedName>
    <submittedName>
        <fullName evidence="5">General L-amino acid-binding periplasmic protein AapJ</fullName>
    </submittedName>
</protein>
<organism evidence="5">
    <name type="scientific">Candidatus Berkiella aquae</name>
    <dbReference type="NCBI Taxonomy" id="295108"/>
    <lineage>
        <taxon>Bacteria</taxon>
        <taxon>Pseudomonadati</taxon>
        <taxon>Pseudomonadota</taxon>
        <taxon>Gammaproteobacteria</taxon>
        <taxon>Candidatus Berkiellales</taxon>
        <taxon>Candidatus Berkiellaceae</taxon>
        <taxon>Candidatus Berkiella</taxon>
    </lineage>
</organism>
<proteinExistence type="inferred from homology"/>
<evidence type="ECO:0000256" key="2">
    <source>
        <dbReference type="ARBA" id="ARBA00022448"/>
    </source>
</evidence>
<keyword evidence="2" id="KW-0813">Transport</keyword>
<dbReference type="Gene3D" id="3.40.190.10">
    <property type="entry name" value="Periplasmic binding protein-like II"/>
    <property type="match status" value="2"/>
</dbReference>
<dbReference type="Pfam" id="PF00497">
    <property type="entry name" value="SBP_bac_3"/>
    <property type="match status" value="1"/>
</dbReference>
<comment type="caution">
    <text evidence="5">The sequence shown here is derived from an EMBL/GenBank/DDBJ whole genome shotgun (WGS) entry which is preliminary data.</text>
</comment>
<dbReference type="AlphaFoldDB" id="A0A0Q9YM21"/>
<dbReference type="InterPro" id="IPR001638">
    <property type="entry name" value="Solute-binding_3/MltF_N"/>
</dbReference>
<dbReference type="SMART" id="SM00062">
    <property type="entry name" value="PBPb"/>
    <property type="match status" value="1"/>
</dbReference>
<dbReference type="EMBL" id="LKAJ02000001">
    <property type="protein sequence ID" value="MCS5710519.1"/>
    <property type="molecule type" value="Genomic_DNA"/>
</dbReference>
<dbReference type="PANTHER" id="PTHR30085:SF7">
    <property type="entry name" value="AMINO-ACID ABC TRANSPORTER-BINDING PROTEIN YHDW-RELATED"/>
    <property type="match status" value="1"/>
</dbReference>
<evidence type="ECO:0000313" key="5">
    <source>
        <dbReference type="EMBL" id="KRG21789.1"/>
    </source>
</evidence>
<dbReference type="GO" id="GO:0006865">
    <property type="term" value="P:amino acid transport"/>
    <property type="evidence" value="ECO:0007669"/>
    <property type="project" value="TreeGrafter"/>
</dbReference>
<evidence type="ECO:0000313" key="6">
    <source>
        <dbReference type="EMBL" id="MCS5710519.1"/>
    </source>
</evidence>
<dbReference type="EMBL" id="LKAJ01000003">
    <property type="protein sequence ID" value="KRG21789.1"/>
    <property type="molecule type" value="Genomic_DNA"/>
</dbReference>
<keyword evidence="3" id="KW-0732">Signal</keyword>
<reference evidence="5" key="1">
    <citation type="submission" date="2015-09" db="EMBL/GenBank/DDBJ databases">
        <title>Draft Genome Sequences of Two Novel Amoeba-resistant Intranuclear Bacteria, Candidatus Berkiella cookevillensis and Candidatus Berkiella aquae.</title>
        <authorList>
            <person name="Mehari Y.T."/>
            <person name="Arivett B.A."/>
            <person name="Farone A.L."/>
            <person name="Gunderson J.H."/>
            <person name="Farone M.B."/>
        </authorList>
    </citation>
    <scope>NUCLEOTIDE SEQUENCE [LARGE SCALE GENOMIC DNA]</scope>
    <source>
        <strain evidence="5">HT99</strain>
    </source>
</reference>
<dbReference type="SUPFAM" id="SSF53850">
    <property type="entry name" value="Periplasmic binding protein-like II"/>
    <property type="match status" value="1"/>
</dbReference>